<dbReference type="PANTHER" id="PTHR40866:SF1">
    <property type="entry name" value="BED-TYPE DOMAIN-CONTAINING PROTEIN"/>
    <property type="match status" value="1"/>
</dbReference>
<dbReference type="VEuPathDB" id="FungiDB:PC110_g507"/>
<evidence type="ECO:0000313" key="2">
    <source>
        <dbReference type="Proteomes" id="UP000688947"/>
    </source>
</evidence>
<dbReference type="EMBL" id="JAENGZ010001025">
    <property type="protein sequence ID" value="KAG6951355.1"/>
    <property type="molecule type" value="Genomic_DNA"/>
</dbReference>
<protein>
    <recommendedName>
        <fullName evidence="3">HAT C-terminal dimerisation domain-containing protein</fullName>
    </recommendedName>
</protein>
<reference evidence="1" key="1">
    <citation type="submission" date="2021-01" db="EMBL/GenBank/DDBJ databases">
        <title>Phytophthora aleatoria, a newly-described species from Pinus radiata is distinct from Phytophthora cactorum isolates based on comparative genomics.</title>
        <authorList>
            <person name="Mcdougal R."/>
            <person name="Panda P."/>
            <person name="Williams N."/>
            <person name="Studholme D.J."/>
        </authorList>
    </citation>
    <scope>NUCLEOTIDE SEQUENCE</scope>
    <source>
        <strain evidence="1">NZFS 3830</strain>
    </source>
</reference>
<dbReference type="OrthoDB" id="110882at2759"/>
<evidence type="ECO:0000313" key="1">
    <source>
        <dbReference type="EMBL" id="KAG6951355.1"/>
    </source>
</evidence>
<name>A0A8T1U198_9STRA</name>
<comment type="caution">
    <text evidence="1">The sequence shown here is derived from an EMBL/GenBank/DDBJ whole genome shotgun (WGS) entry which is preliminary data.</text>
</comment>
<evidence type="ECO:0008006" key="3">
    <source>
        <dbReference type="Google" id="ProtNLM"/>
    </source>
</evidence>
<dbReference type="Proteomes" id="UP000688947">
    <property type="component" value="Unassembled WGS sequence"/>
</dbReference>
<dbReference type="AlphaFoldDB" id="A0A8T1U198"/>
<organism evidence="1 2">
    <name type="scientific">Phytophthora cactorum</name>
    <dbReference type="NCBI Taxonomy" id="29920"/>
    <lineage>
        <taxon>Eukaryota</taxon>
        <taxon>Sar</taxon>
        <taxon>Stramenopiles</taxon>
        <taxon>Oomycota</taxon>
        <taxon>Peronosporomycetes</taxon>
        <taxon>Peronosporales</taxon>
        <taxon>Peronosporaceae</taxon>
        <taxon>Phytophthora</taxon>
    </lineage>
</organism>
<accession>A0A8T1U198</accession>
<proteinExistence type="predicted"/>
<sequence>PHRLVAVTKELQKSTLTLSAVRRLFDQVIKQYTVLKPRLFATATIVNNTNLERGETLNAAEKSTCAGFRSPDLEWSSSRGTEECSIVRAAFKKRKVVKRSHFVGVAYVLATSNKCEHFFSLAKLVIANLRMRMAPDRLEMVMCLHNNRDLWDLSAVDEVRSRLGRNNANN</sequence>
<dbReference type="PANTHER" id="PTHR40866">
    <property type="entry name" value="BED-TYPE DOMAIN-CONTAINING PROTEIN"/>
    <property type="match status" value="1"/>
</dbReference>
<feature type="non-terminal residue" evidence="1">
    <location>
        <position position="170"/>
    </location>
</feature>
<gene>
    <name evidence="1" type="ORF">JG687_00013679</name>
</gene>